<evidence type="ECO:0000313" key="1">
    <source>
        <dbReference type="EMBL" id="KAF9645832.1"/>
    </source>
</evidence>
<accession>A0ACB6Z8G9</accession>
<evidence type="ECO:0000313" key="2">
    <source>
        <dbReference type="Proteomes" id="UP000886501"/>
    </source>
</evidence>
<reference evidence="1" key="2">
    <citation type="journal article" date="2020" name="Nat. Commun.">
        <title>Large-scale genome sequencing of mycorrhizal fungi provides insights into the early evolution of symbiotic traits.</title>
        <authorList>
            <person name="Miyauchi S."/>
            <person name="Kiss E."/>
            <person name="Kuo A."/>
            <person name="Drula E."/>
            <person name="Kohler A."/>
            <person name="Sanchez-Garcia M."/>
            <person name="Morin E."/>
            <person name="Andreopoulos B."/>
            <person name="Barry K.W."/>
            <person name="Bonito G."/>
            <person name="Buee M."/>
            <person name="Carver A."/>
            <person name="Chen C."/>
            <person name="Cichocki N."/>
            <person name="Clum A."/>
            <person name="Culley D."/>
            <person name="Crous P.W."/>
            <person name="Fauchery L."/>
            <person name="Girlanda M."/>
            <person name="Hayes R.D."/>
            <person name="Keri Z."/>
            <person name="LaButti K."/>
            <person name="Lipzen A."/>
            <person name="Lombard V."/>
            <person name="Magnuson J."/>
            <person name="Maillard F."/>
            <person name="Murat C."/>
            <person name="Nolan M."/>
            <person name="Ohm R.A."/>
            <person name="Pangilinan J."/>
            <person name="Pereira M.F."/>
            <person name="Perotto S."/>
            <person name="Peter M."/>
            <person name="Pfister S."/>
            <person name="Riley R."/>
            <person name="Sitrit Y."/>
            <person name="Stielow J.B."/>
            <person name="Szollosi G."/>
            <person name="Zifcakova L."/>
            <person name="Stursova M."/>
            <person name="Spatafora J.W."/>
            <person name="Tedersoo L."/>
            <person name="Vaario L.M."/>
            <person name="Yamada A."/>
            <person name="Yan M."/>
            <person name="Wang P."/>
            <person name="Xu J."/>
            <person name="Bruns T."/>
            <person name="Baldrian P."/>
            <person name="Vilgalys R."/>
            <person name="Dunand C."/>
            <person name="Henrissat B."/>
            <person name="Grigoriev I.V."/>
            <person name="Hibbett D."/>
            <person name="Nagy L.G."/>
            <person name="Martin F.M."/>
        </authorList>
    </citation>
    <scope>NUCLEOTIDE SEQUENCE</scope>
    <source>
        <strain evidence="1">P2</strain>
    </source>
</reference>
<keyword evidence="2" id="KW-1185">Reference proteome</keyword>
<protein>
    <submittedName>
        <fullName evidence="1">Uncharacterized protein</fullName>
    </submittedName>
</protein>
<gene>
    <name evidence="1" type="ORF">BDM02DRAFT_3119592</name>
</gene>
<reference evidence="1" key="1">
    <citation type="submission" date="2019-10" db="EMBL/GenBank/DDBJ databases">
        <authorList>
            <consortium name="DOE Joint Genome Institute"/>
            <person name="Kuo A."/>
            <person name="Miyauchi S."/>
            <person name="Kiss E."/>
            <person name="Drula E."/>
            <person name="Kohler A."/>
            <person name="Sanchez-Garcia M."/>
            <person name="Andreopoulos B."/>
            <person name="Barry K.W."/>
            <person name="Bonito G."/>
            <person name="Buee M."/>
            <person name="Carver A."/>
            <person name="Chen C."/>
            <person name="Cichocki N."/>
            <person name="Clum A."/>
            <person name="Culley D."/>
            <person name="Crous P.W."/>
            <person name="Fauchery L."/>
            <person name="Girlanda M."/>
            <person name="Hayes R."/>
            <person name="Keri Z."/>
            <person name="Labutti K."/>
            <person name="Lipzen A."/>
            <person name="Lombard V."/>
            <person name="Magnuson J."/>
            <person name="Maillard F."/>
            <person name="Morin E."/>
            <person name="Murat C."/>
            <person name="Nolan M."/>
            <person name="Ohm R."/>
            <person name="Pangilinan J."/>
            <person name="Pereira M."/>
            <person name="Perotto S."/>
            <person name="Peter M."/>
            <person name="Riley R."/>
            <person name="Sitrit Y."/>
            <person name="Stielow B."/>
            <person name="Szollosi G."/>
            <person name="Zifcakova L."/>
            <person name="Stursova M."/>
            <person name="Spatafora J.W."/>
            <person name="Tedersoo L."/>
            <person name="Vaario L.-M."/>
            <person name="Yamada A."/>
            <person name="Yan M."/>
            <person name="Wang P."/>
            <person name="Xu J."/>
            <person name="Bruns T."/>
            <person name="Baldrian P."/>
            <person name="Vilgalys R."/>
            <person name="Henrissat B."/>
            <person name="Grigoriev I.V."/>
            <person name="Hibbett D."/>
            <person name="Nagy L.G."/>
            <person name="Martin F.M."/>
        </authorList>
    </citation>
    <scope>NUCLEOTIDE SEQUENCE</scope>
    <source>
        <strain evidence="1">P2</strain>
    </source>
</reference>
<comment type="caution">
    <text evidence="1">The sequence shown here is derived from an EMBL/GenBank/DDBJ whole genome shotgun (WGS) entry which is preliminary data.</text>
</comment>
<dbReference type="EMBL" id="MU118076">
    <property type="protein sequence ID" value="KAF9645832.1"/>
    <property type="molecule type" value="Genomic_DNA"/>
</dbReference>
<sequence>MIELWTRDFDKPSVYWLNGLAGTGKSTIAQTVAERIFADGQLGASFFCSRDFQDRRDLKFIFPTIAVQLARNYPEFRSIFIPLVQSDPEIAHESLYNQMDKLIARPLKQSNISTIIVIDALDECKDEEPASAILSVLGQFVSQIPKVKFFVTGRPEPRIREGFRLPLLAEATDVFVLHEVEASRVNSDIRLFFGHNFSELKGRRRGLDDWPSSEQLDLLCERATGLFVYAVATIKFIDHKNNNPKKQLERILQLPTSSAHEGKTRIRPNTTLDSLYMSIIQQAFDDDDSGDDQSSVNVAGCLFHGFLCLSVLILQISAYKQLV</sequence>
<dbReference type="Proteomes" id="UP000886501">
    <property type="component" value="Unassembled WGS sequence"/>
</dbReference>
<name>A0ACB6Z8G9_THEGA</name>
<proteinExistence type="predicted"/>
<organism evidence="1 2">
    <name type="scientific">Thelephora ganbajun</name>
    <name type="common">Ganba fungus</name>
    <dbReference type="NCBI Taxonomy" id="370292"/>
    <lineage>
        <taxon>Eukaryota</taxon>
        <taxon>Fungi</taxon>
        <taxon>Dikarya</taxon>
        <taxon>Basidiomycota</taxon>
        <taxon>Agaricomycotina</taxon>
        <taxon>Agaricomycetes</taxon>
        <taxon>Thelephorales</taxon>
        <taxon>Thelephoraceae</taxon>
        <taxon>Thelephora</taxon>
    </lineage>
</organism>